<dbReference type="KEGG" id="nga:Ngar_c17160"/>
<dbReference type="InParanoid" id="K0IN28"/>
<name>K0IN28_NITGG</name>
<dbReference type="AlphaFoldDB" id="K0IN28"/>
<evidence type="ECO:0000313" key="2">
    <source>
        <dbReference type="Proteomes" id="UP000008037"/>
    </source>
</evidence>
<organism evidence="1 2">
    <name type="scientific">Nitrososphaera gargensis (strain Ga9.2)</name>
    <dbReference type="NCBI Taxonomy" id="1237085"/>
    <lineage>
        <taxon>Archaea</taxon>
        <taxon>Nitrososphaerota</taxon>
        <taxon>Nitrososphaeria</taxon>
        <taxon>Nitrososphaerales</taxon>
        <taxon>Nitrososphaeraceae</taxon>
        <taxon>Nitrososphaera</taxon>
    </lineage>
</organism>
<accession>K0IN28</accession>
<proteinExistence type="predicted"/>
<sequence>MSKIKFAKHPRSIVRKRQDHPSSLFVTIPVRIVKQWELKGGELVEFEYVKRNEKPVIEIRRVDS</sequence>
<dbReference type="GeneID" id="13795579"/>
<dbReference type="EMBL" id="CP002408">
    <property type="protein sequence ID" value="AFU58649.1"/>
    <property type="molecule type" value="Genomic_DNA"/>
</dbReference>
<dbReference type="Proteomes" id="UP000008037">
    <property type="component" value="Chromosome"/>
</dbReference>
<gene>
    <name evidence="1" type="ordered locus">Ngar_c17160</name>
</gene>
<evidence type="ECO:0000313" key="1">
    <source>
        <dbReference type="EMBL" id="AFU58649.1"/>
    </source>
</evidence>
<dbReference type="HOGENOM" id="CLU_2857210_0_0_2"/>
<keyword evidence="2" id="KW-1185">Reference proteome</keyword>
<dbReference type="BioCyc" id="CNIT1237085:G1324-1714-MONOMER"/>
<protein>
    <submittedName>
        <fullName evidence="1">Uncharacterized protein</fullName>
    </submittedName>
</protein>
<reference evidence="1 2" key="1">
    <citation type="journal article" date="2012" name="Environ. Microbiol.">
        <title>The genome of the ammonia-oxidizing Candidatus Nitrososphaera gargensis: insights into metabolic versatility and environmental adaptations.</title>
        <authorList>
            <person name="Spang A."/>
            <person name="Poehlein A."/>
            <person name="Offre P."/>
            <person name="Zumbragel S."/>
            <person name="Haider S."/>
            <person name="Rychlik N."/>
            <person name="Nowka B."/>
            <person name="Schmeisser C."/>
            <person name="Lebedeva E.V."/>
            <person name="Rattei T."/>
            <person name="Bohm C."/>
            <person name="Schmid M."/>
            <person name="Galushko A."/>
            <person name="Hatzenpichler R."/>
            <person name="Weinmaier T."/>
            <person name="Daniel R."/>
            <person name="Schleper C."/>
            <person name="Spieck E."/>
            <person name="Streit W."/>
            <person name="Wagner M."/>
        </authorList>
    </citation>
    <scope>NUCLEOTIDE SEQUENCE [LARGE SCALE GENOMIC DNA]</scope>
    <source>
        <strain evidence="2">Ga9.2</strain>
    </source>
</reference>
<dbReference type="RefSeq" id="WP_015019186.1">
    <property type="nucleotide sequence ID" value="NC_018719.1"/>
</dbReference>